<dbReference type="EMBL" id="UYYF01004335">
    <property type="protein sequence ID" value="VDN02607.1"/>
    <property type="molecule type" value="Genomic_DNA"/>
</dbReference>
<dbReference type="Proteomes" id="UP000276776">
    <property type="component" value="Unassembled WGS sequence"/>
</dbReference>
<reference evidence="1 2" key="2">
    <citation type="submission" date="2018-11" db="EMBL/GenBank/DDBJ databases">
        <authorList>
            <consortium name="Pathogen Informatics"/>
        </authorList>
    </citation>
    <scope>NUCLEOTIDE SEQUENCE [LARGE SCALE GENOMIC DNA]</scope>
</reference>
<evidence type="ECO:0000313" key="1">
    <source>
        <dbReference type="EMBL" id="VDN02607.1"/>
    </source>
</evidence>
<gene>
    <name evidence="1" type="ORF">TCLT_LOCUS5372</name>
</gene>
<sequence length="1007" mass="113632">MQPSASVVQAAFKRSKRIKCGRIILFVDQLYGWRGIDTGFYGSEMSEDTYDYHDKIGAFETQNEDENSQMQTISSCEEQPAKEKQEVHANFNICTGRAPTPNFSFTYIETSYNSSRRADHSVQPSDNNTTLINDGSERCSEKTCLVDPSDENTSERCSEKTCLVDPSDENTSGRCSEKTCVVDPSDENTSVISDIVRASQDVFSEGSRTLANSSMQSKTCQDASLDENITTAAGSNEYSCTEIYEKFENSSGEPMEIDGSSYFRCTLQDHMDKTIPVYSENFNMIPLWNIEMNENEPGDLLTAAKSISSEEQMLTLKADDKAFVTEKLLDDKNVAVVKIKNDEEKCSFPVVVCECTNKMLDDAEDNAEIQDICSDDILKEELQTQDINKEVFECPDSLQTSDLSHVDCVDSLTSAKALVSQVSESPRISRIPRFNLLKMNMSNACLTPPHYTNLATVSFKTPLRNAKVFEGRDYISKQDSFATPLFKKKSIHFAKTHRNNTPVKESECCVCPRYLAHHKKFSDHATQTIFELPVSRRISFKNEVTPPCSRFTSRACRNSTVCTTQNHTPSKIPVLCSALIEISNYETPSPSPKRIRLVDYSCTPLSCRKQFTCQDVSKVSTPRHIESKSSSGYLVPQVPITRFAFEHLKSGGTPRPKPIEKNKRLNQILSEDTVMTEPKTPVMKINISEMLVEKIGSGPINKRRYRSQKSPSIEKIHLEGSISSDENLRLSTESVNLAVSEVQDFPCNEKGFTYSHLQVNIVLSVDRKSILEEMDRTRVVVIDSSDNSEMEELVKSTSNLKIEPAFPQIVETIFDSTCASYQKQLKMPIFDLTNSNKDRRILTVLNDSNISTNTPGKEGGLNEFKIDVDNFSCSDVSNDSSDIVHIVAAKNENRQCAILHPRKILRPEITEAGCRRSMRNRTAPIRQWLGEKLLYKRDKEGTYEMNGVQEAVIKDPLYVKYMTINMNNILEQKKRKQGQFTRARKLRELASSLHQSSKENFKKSKKT</sequence>
<keyword evidence="2" id="KW-1185">Reference proteome</keyword>
<dbReference type="OrthoDB" id="5847181at2759"/>
<evidence type="ECO:0000313" key="3">
    <source>
        <dbReference type="WBParaSite" id="TCLT_0000538301-mRNA-1"/>
    </source>
</evidence>
<dbReference type="STRING" id="103827.A0A0N5CY73"/>
<dbReference type="WBParaSite" id="TCLT_0000538301-mRNA-1">
    <property type="protein sequence ID" value="TCLT_0000538301-mRNA-1"/>
    <property type="gene ID" value="TCLT_0000538301"/>
</dbReference>
<reference evidence="3" key="1">
    <citation type="submission" date="2017-02" db="UniProtKB">
        <authorList>
            <consortium name="WormBaseParasite"/>
        </authorList>
    </citation>
    <scope>IDENTIFICATION</scope>
</reference>
<organism evidence="3">
    <name type="scientific">Thelazia callipaeda</name>
    <name type="common">Oriental eyeworm</name>
    <name type="synonym">Parasitic nematode</name>
    <dbReference type="NCBI Taxonomy" id="103827"/>
    <lineage>
        <taxon>Eukaryota</taxon>
        <taxon>Metazoa</taxon>
        <taxon>Ecdysozoa</taxon>
        <taxon>Nematoda</taxon>
        <taxon>Chromadorea</taxon>
        <taxon>Rhabditida</taxon>
        <taxon>Spirurina</taxon>
        <taxon>Spiruromorpha</taxon>
        <taxon>Thelazioidea</taxon>
        <taxon>Thelaziidae</taxon>
        <taxon>Thelazia</taxon>
    </lineage>
</organism>
<name>A0A0N5CY73_THECL</name>
<evidence type="ECO:0000313" key="2">
    <source>
        <dbReference type="Proteomes" id="UP000276776"/>
    </source>
</evidence>
<dbReference type="AlphaFoldDB" id="A0A0N5CY73"/>
<protein>
    <submittedName>
        <fullName evidence="3">FYVE, RhoGEF and PH domain-containing protein 5</fullName>
    </submittedName>
</protein>
<dbReference type="OMA" id="DQLYGWR"/>
<accession>A0A0N5CY73</accession>
<proteinExistence type="predicted"/>